<feature type="region of interest" description="Disordered" evidence="1">
    <location>
        <begin position="147"/>
        <end position="265"/>
    </location>
</feature>
<feature type="compositionally biased region" description="Pro residues" evidence="1">
    <location>
        <begin position="103"/>
        <end position="112"/>
    </location>
</feature>
<dbReference type="Proteomes" id="UP001274830">
    <property type="component" value="Unassembled WGS sequence"/>
</dbReference>
<proteinExistence type="predicted"/>
<evidence type="ECO:0000313" key="2">
    <source>
        <dbReference type="EMBL" id="KAK3673771.1"/>
    </source>
</evidence>
<dbReference type="EMBL" id="JAUTXT010000023">
    <property type="protein sequence ID" value="KAK3673771.1"/>
    <property type="molecule type" value="Genomic_DNA"/>
</dbReference>
<comment type="caution">
    <text evidence="2">The sequence shown here is derived from an EMBL/GenBank/DDBJ whole genome shotgun (WGS) entry which is preliminary data.</text>
</comment>
<accession>A0AAE0WL71</accession>
<reference evidence="2" key="1">
    <citation type="submission" date="2023-07" db="EMBL/GenBank/DDBJ databases">
        <title>Black Yeasts Isolated from many extreme environments.</title>
        <authorList>
            <person name="Coleine C."/>
            <person name="Stajich J.E."/>
            <person name="Selbmann L."/>
        </authorList>
    </citation>
    <scope>NUCLEOTIDE SEQUENCE</scope>
    <source>
        <strain evidence="2">CCFEE 5485</strain>
    </source>
</reference>
<keyword evidence="3" id="KW-1185">Reference proteome</keyword>
<protein>
    <submittedName>
        <fullName evidence="2">Uncharacterized protein</fullName>
    </submittedName>
</protein>
<feature type="compositionally biased region" description="Acidic residues" evidence="1">
    <location>
        <begin position="319"/>
        <end position="339"/>
    </location>
</feature>
<name>A0AAE0WL71_9PEZI</name>
<organism evidence="2 3">
    <name type="scientific">Recurvomyces mirabilis</name>
    <dbReference type="NCBI Taxonomy" id="574656"/>
    <lineage>
        <taxon>Eukaryota</taxon>
        <taxon>Fungi</taxon>
        <taxon>Dikarya</taxon>
        <taxon>Ascomycota</taxon>
        <taxon>Pezizomycotina</taxon>
        <taxon>Dothideomycetes</taxon>
        <taxon>Dothideomycetidae</taxon>
        <taxon>Mycosphaerellales</taxon>
        <taxon>Teratosphaeriaceae</taxon>
        <taxon>Recurvomyces</taxon>
    </lineage>
</organism>
<feature type="region of interest" description="Disordered" evidence="1">
    <location>
        <begin position="420"/>
        <end position="471"/>
    </location>
</feature>
<evidence type="ECO:0000256" key="1">
    <source>
        <dbReference type="SAM" id="MobiDB-lite"/>
    </source>
</evidence>
<feature type="region of interest" description="Disordered" evidence="1">
    <location>
        <begin position="293"/>
        <end position="339"/>
    </location>
</feature>
<feature type="region of interest" description="Disordered" evidence="1">
    <location>
        <begin position="574"/>
        <end position="611"/>
    </location>
</feature>
<feature type="region of interest" description="Disordered" evidence="1">
    <location>
        <begin position="1"/>
        <end position="134"/>
    </location>
</feature>
<gene>
    <name evidence="2" type="ORF">LTR78_006324</name>
</gene>
<dbReference type="AlphaFoldDB" id="A0AAE0WL71"/>
<feature type="compositionally biased region" description="Basic and acidic residues" evidence="1">
    <location>
        <begin position="8"/>
        <end position="21"/>
    </location>
</feature>
<feature type="compositionally biased region" description="Basic and acidic residues" evidence="1">
    <location>
        <begin position="602"/>
        <end position="611"/>
    </location>
</feature>
<feature type="compositionally biased region" description="Low complexity" evidence="1">
    <location>
        <begin position="306"/>
        <end position="318"/>
    </location>
</feature>
<evidence type="ECO:0000313" key="3">
    <source>
        <dbReference type="Proteomes" id="UP001274830"/>
    </source>
</evidence>
<feature type="compositionally biased region" description="Basic residues" evidence="1">
    <location>
        <begin position="431"/>
        <end position="442"/>
    </location>
</feature>
<sequence>MGLPIWRNPEETKPTVKDALKVDPTAAGRSSIRRQASIHGGRNARPRTRLTRDRTVRLPRRARSPPPPAGYSHVRDTPRSSIRNGVPPISTLLESADIHRTALPPPPPPPVPESRNYYEQLEEAADGRGDATSSLVALRDTAARLERQTEYMRQRLQQRMQRSREPDGPLAARDQASREPPQPDLGPRARADRPIVDGPLDRVTINTPPRTGSDVEDDSLFLPPTRSTRRSHPLRNSWSPDSPPAVDGLGDRNRSPTPPDGWEIMRSTITPDATLPSAESSFTSAAASQSFASAADTTITEPEVASSSTTHSRRNSSGVDDESDSVSSVDPEDMCDDDDQMTGAEAMAEFMYNHEMHSHEGRGRVVHHSEQRLREGNRFALAHESAMIDIGFRLIEEALETEEGRARLVQVGVLAQCEDSDDENSTVRTQRQLRSRTNRLSRRQSEAHLTVLDGPPSPQPDRYGEAALAASREARRSTREYFLRYTNGFTGARRPTPPPDYEALTSHRDVEIFTSRDEPIPQPVSPPTQRGQTEVADAMLSGDETDLAAMRRVVERLARRDDVPEEWWSSIGLNLSRSRPRSRSPARAERGTDAAGQRVRGGRIERRNSRL</sequence>